<organism evidence="2 3">
    <name type="scientific">Cuscuta campestris</name>
    <dbReference type="NCBI Taxonomy" id="132261"/>
    <lineage>
        <taxon>Eukaryota</taxon>
        <taxon>Viridiplantae</taxon>
        <taxon>Streptophyta</taxon>
        <taxon>Embryophyta</taxon>
        <taxon>Tracheophyta</taxon>
        <taxon>Spermatophyta</taxon>
        <taxon>Magnoliopsida</taxon>
        <taxon>eudicotyledons</taxon>
        <taxon>Gunneridae</taxon>
        <taxon>Pentapetalae</taxon>
        <taxon>asterids</taxon>
        <taxon>lamiids</taxon>
        <taxon>Solanales</taxon>
        <taxon>Convolvulaceae</taxon>
        <taxon>Cuscuteae</taxon>
        <taxon>Cuscuta</taxon>
        <taxon>Cuscuta subgen. Grammica</taxon>
        <taxon>Cuscuta sect. Cleistogrammica</taxon>
    </lineage>
</organism>
<sequence length="564" mass="64115">MDALGRYHKIQLHLDDAEKTSFITLEGIYGYLVMAFKLRKSGATYTWMAGWWKRSSERQKDRREEEKSSKSPSPKSPFAAARSPLLCWLPSPSLPFAISQSSNLRMSDFHKNQDWMYKRLDSSDHVYTRLHSVPRNDEGDVPAAIESNLSIFQSAGRLSGNMSIHYVTQILTLLMRLYFCKWKKVLHHGLKNMLGKLLIHRKLFVMYQGDLYPSSAHTQFVMSMVIAFTLRLTVPNVPRLTASFSVMFRAWQSKARRRYTDWLSSIRNEKKGTEKVQPLVPQSWKEYWKSPKFLASSKQNKKNRRGGDENAPASATHTGGPLSFRETQARLGKSGKASDLYSSYTHTHTKKHDGKTYVNKKAEEVSQTYVAMQEAVREEGLNVTPDEIFLSTVGGHDAKNRVHVVGDLARSLPRMHASEARRASTSSMWDPRDDEIRRLREELDEIRASQAPLFFSDQAEQQRKSANSTAAVLLAATTTLDSGDGKGRQREANRRRSVSGRLPSVLANNSQQRRPATPSGDESSSDDDKFRRRPLVQRRLFRQSAAVDRRRCLGSDSGEPVTIQ</sequence>
<feature type="compositionally biased region" description="Low complexity" evidence="1">
    <location>
        <begin position="70"/>
        <end position="79"/>
    </location>
</feature>
<evidence type="ECO:0000313" key="3">
    <source>
        <dbReference type="Proteomes" id="UP000595140"/>
    </source>
</evidence>
<feature type="region of interest" description="Disordered" evidence="1">
    <location>
        <begin position="480"/>
        <end position="537"/>
    </location>
</feature>
<protein>
    <submittedName>
        <fullName evidence="2">Uncharacterized protein</fullName>
    </submittedName>
</protein>
<evidence type="ECO:0000313" key="2">
    <source>
        <dbReference type="EMBL" id="VFQ87022.1"/>
    </source>
</evidence>
<dbReference type="Proteomes" id="UP000595140">
    <property type="component" value="Unassembled WGS sequence"/>
</dbReference>
<accession>A0A484ME71</accession>
<reference evidence="2 3" key="1">
    <citation type="submission" date="2018-04" db="EMBL/GenBank/DDBJ databases">
        <authorList>
            <person name="Vogel A."/>
        </authorList>
    </citation>
    <scope>NUCLEOTIDE SEQUENCE [LARGE SCALE GENOMIC DNA]</scope>
</reference>
<dbReference type="EMBL" id="OOIL02003312">
    <property type="protein sequence ID" value="VFQ87022.1"/>
    <property type="molecule type" value="Genomic_DNA"/>
</dbReference>
<dbReference type="InterPro" id="IPR004252">
    <property type="entry name" value="Probable_transposase_24"/>
</dbReference>
<evidence type="ECO:0000256" key="1">
    <source>
        <dbReference type="SAM" id="MobiDB-lite"/>
    </source>
</evidence>
<dbReference type="OrthoDB" id="1302510at2759"/>
<dbReference type="AlphaFoldDB" id="A0A484ME71"/>
<feature type="region of interest" description="Disordered" evidence="1">
    <location>
        <begin position="295"/>
        <end position="323"/>
    </location>
</feature>
<feature type="region of interest" description="Disordered" evidence="1">
    <location>
        <begin position="545"/>
        <end position="564"/>
    </location>
</feature>
<dbReference type="Pfam" id="PF03004">
    <property type="entry name" value="Transposase_24"/>
    <property type="match status" value="1"/>
</dbReference>
<feature type="compositionally biased region" description="Basic and acidic residues" evidence="1">
    <location>
        <begin position="483"/>
        <end position="494"/>
    </location>
</feature>
<gene>
    <name evidence="2" type="ORF">CCAM_LOCUS28798</name>
</gene>
<proteinExistence type="predicted"/>
<name>A0A484ME71_9ASTE</name>
<feature type="compositionally biased region" description="Basic and acidic residues" evidence="1">
    <location>
        <begin position="58"/>
        <end position="69"/>
    </location>
</feature>
<feature type="region of interest" description="Disordered" evidence="1">
    <location>
        <begin position="58"/>
        <end position="79"/>
    </location>
</feature>
<keyword evidence="3" id="KW-1185">Reference proteome</keyword>